<dbReference type="InterPro" id="IPR029063">
    <property type="entry name" value="SAM-dependent_MTases_sf"/>
</dbReference>
<accession>A0A6S6QQA9</accession>
<dbReference type="KEGG" id="tso:IZ6_24510"/>
<dbReference type="Proteomes" id="UP000515317">
    <property type="component" value="Chromosome"/>
</dbReference>
<gene>
    <name evidence="1" type="ORF">IZ6_24510</name>
</gene>
<dbReference type="Gene3D" id="3.40.50.150">
    <property type="entry name" value="Vaccinia Virus protein VP39"/>
    <property type="match status" value="1"/>
</dbReference>
<protein>
    <recommendedName>
        <fullName evidence="3">Class I SAM-dependent methyltransferase</fullName>
    </recommendedName>
</protein>
<reference evidence="1 2" key="1">
    <citation type="submission" date="2020-08" db="EMBL/GenBank/DDBJ databases">
        <title>Genome sequence of Rhizobiales bacterium strain IZ6.</title>
        <authorList>
            <person name="Nakai R."/>
            <person name="Naganuma T."/>
        </authorList>
    </citation>
    <scope>NUCLEOTIDE SEQUENCE [LARGE SCALE GENOMIC DNA]</scope>
    <source>
        <strain evidence="1 2">IZ6</strain>
    </source>
</reference>
<keyword evidence="2" id="KW-1185">Reference proteome</keyword>
<dbReference type="SUPFAM" id="SSF53335">
    <property type="entry name" value="S-adenosyl-L-methionine-dependent methyltransferases"/>
    <property type="match status" value="1"/>
</dbReference>
<evidence type="ECO:0000313" key="2">
    <source>
        <dbReference type="Proteomes" id="UP000515317"/>
    </source>
</evidence>
<evidence type="ECO:0000313" key="1">
    <source>
        <dbReference type="EMBL" id="BCJ91716.1"/>
    </source>
</evidence>
<name>A0A6S6QQA9_9HYPH</name>
<organism evidence="1 2">
    <name type="scientific">Terrihabitans soli</name>
    <dbReference type="NCBI Taxonomy" id="708113"/>
    <lineage>
        <taxon>Bacteria</taxon>
        <taxon>Pseudomonadati</taxon>
        <taxon>Pseudomonadota</taxon>
        <taxon>Alphaproteobacteria</taxon>
        <taxon>Hyphomicrobiales</taxon>
        <taxon>Terrihabitans</taxon>
    </lineage>
</organism>
<dbReference type="AlphaFoldDB" id="A0A6S6QQA9"/>
<evidence type="ECO:0008006" key="3">
    <source>
        <dbReference type="Google" id="ProtNLM"/>
    </source>
</evidence>
<dbReference type="EMBL" id="AP023361">
    <property type="protein sequence ID" value="BCJ91716.1"/>
    <property type="molecule type" value="Genomic_DNA"/>
</dbReference>
<dbReference type="RefSeq" id="WP_222875341.1">
    <property type="nucleotide sequence ID" value="NZ_AP023361.1"/>
</dbReference>
<sequence>MDQLHQEPETSEALADEVRNYWNHRKNFRYLHYVVGLVRALEPAATSAIDVGARGTPIIEAFPWMAKRLTLDIQAPYSSPNVEGIKADFFDYRTREKFDLALCLQVLEHIPDAERFAQKLFSIADRVVISVPYKWSPTACKHHVHDPVDFDKLRLWTRRQPLAAVVIGERDGAKRAVAYYRASPLSPPERGRLEALTARIGKI</sequence>
<proteinExistence type="predicted"/>